<feature type="domain" description="F-box/LRR-repeat protein 15/At3g58940/PEG3-like LRR" evidence="1">
    <location>
        <begin position="14"/>
        <end position="161"/>
    </location>
</feature>
<sequence length="173" mass="19627">MNLFGLHDMSKYVDFWFKLAAESSVEVITLSESLSIVKNKYYVLPMDVIEVKSLARLVLEGRIKVGSTFMNRSIKFLSLRELSMTGVILGDEHTIEHLISCCPLIEYITLKECVVLSPGGDQIDAIKCLNLNGLQKLKGVDVSRIQEVFVDSPSLENLHYYPDFNKTFKIDFD</sequence>
<gene>
    <name evidence="2" type="ORF">L195_g056734</name>
</gene>
<feature type="non-terminal residue" evidence="2">
    <location>
        <position position="173"/>
    </location>
</feature>
<dbReference type="InterPro" id="IPR053772">
    <property type="entry name" value="At1g61320/At1g61330-like"/>
</dbReference>
<organism evidence="2 3">
    <name type="scientific">Trifolium pratense</name>
    <name type="common">Red clover</name>
    <dbReference type="NCBI Taxonomy" id="57577"/>
    <lineage>
        <taxon>Eukaryota</taxon>
        <taxon>Viridiplantae</taxon>
        <taxon>Streptophyta</taxon>
        <taxon>Embryophyta</taxon>
        <taxon>Tracheophyta</taxon>
        <taxon>Spermatophyta</taxon>
        <taxon>Magnoliopsida</taxon>
        <taxon>eudicotyledons</taxon>
        <taxon>Gunneridae</taxon>
        <taxon>Pentapetalae</taxon>
        <taxon>rosids</taxon>
        <taxon>fabids</taxon>
        <taxon>Fabales</taxon>
        <taxon>Fabaceae</taxon>
        <taxon>Papilionoideae</taxon>
        <taxon>50 kb inversion clade</taxon>
        <taxon>NPAAA clade</taxon>
        <taxon>Hologalegina</taxon>
        <taxon>IRL clade</taxon>
        <taxon>Trifolieae</taxon>
        <taxon>Trifolium</taxon>
    </lineage>
</organism>
<reference evidence="2 3" key="1">
    <citation type="journal article" date="2014" name="Am. J. Bot.">
        <title>Genome assembly and annotation for red clover (Trifolium pratense; Fabaceae).</title>
        <authorList>
            <person name="Istvanek J."/>
            <person name="Jaros M."/>
            <person name="Krenek A."/>
            <person name="Repkova J."/>
        </authorList>
    </citation>
    <scope>NUCLEOTIDE SEQUENCE [LARGE SCALE GENOMIC DNA]</scope>
    <source>
        <strain evidence="3">cv. Tatra</strain>
        <tissue evidence="2">Young leaves</tissue>
    </source>
</reference>
<dbReference type="AlphaFoldDB" id="A0A2K3KT53"/>
<protein>
    <submittedName>
        <fullName evidence="2">F-box/LRR-repeat protein</fullName>
    </submittedName>
</protein>
<dbReference type="Proteomes" id="UP000236291">
    <property type="component" value="Unassembled WGS sequence"/>
</dbReference>
<name>A0A2K3KT53_TRIPR</name>
<evidence type="ECO:0000313" key="2">
    <source>
        <dbReference type="EMBL" id="PNX69472.1"/>
    </source>
</evidence>
<dbReference type="PANTHER" id="PTHR34145">
    <property type="entry name" value="OS02G0105600 PROTEIN"/>
    <property type="match status" value="1"/>
</dbReference>
<accession>A0A2K3KT53</accession>
<dbReference type="InterPro" id="IPR055411">
    <property type="entry name" value="LRR_FXL15/At3g58940/PEG3-like"/>
</dbReference>
<dbReference type="SUPFAM" id="SSF52047">
    <property type="entry name" value="RNI-like"/>
    <property type="match status" value="1"/>
</dbReference>
<dbReference type="InterPro" id="IPR032675">
    <property type="entry name" value="LRR_dom_sf"/>
</dbReference>
<comment type="caution">
    <text evidence="2">The sequence shown here is derived from an EMBL/GenBank/DDBJ whole genome shotgun (WGS) entry which is preliminary data.</text>
</comment>
<evidence type="ECO:0000259" key="1">
    <source>
        <dbReference type="Pfam" id="PF24758"/>
    </source>
</evidence>
<dbReference type="EMBL" id="ASHM01108826">
    <property type="protein sequence ID" value="PNX69472.1"/>
    <property type="molecule type" value="Genomic_DNA"/>
</dbReference>
<reference evidence="2 3" key="2">
    <citation type="journal article" date="2017" name="Front. Plant Sci.">
        <title>Gene Classification and Mining of Molecular Markers Useful in Red Clover (Trifolium pratense) Breeding.</title>
        <authorList>
            <person name="Istvanek J."/>
            <person name="Dluhosova J."/>
            <person name="Dluhos P."/>
            <person name="Patkova L."/>
            <person name="Nedelnik J."/>
            <person name="Repkova J."/>
        </authorList>
    </citation>
    <scope>NUCLEOTIDE SEQUENCE [LARGE SCALE GENOMIC DNA]</scope>
    <source>
        <strain evidence="3">cv. Tatra</strain>
        <tissue evidence="2">Young leaves</tissue>
    </source>
</reference>
<dbReference type="Pfam" id="PF24758">
    <property type="entry name" value="LRR_At5g56370"/>
    <property type="match status" value="1"/>
</dbReference>
<proteinExistence type="predicted"/>
<dbReference type="Gene3D" id="3.80.10.10">
    <property type="entry name" value="Ribonuclease Inhibitor"/>
    <property type="match status" value="1"/>
</dbReference>
<evidence type="ECO:0000313" key="3">
    <source>
        <dbReference type="Proteomes" id="UP000236291"/>
    </source>
</evidence>